<dbReference type="EMBL" id="CP087164">
    <property type="protein sequence ID" value="UGS36474.1"/>
    <property type="molecule type" value="Genomic_DNA"/>
</dbReference>
<accession>A0A9E6XXU8</accession>
<dbReference type="InterPro" id="IPR027417">
    <property type="entry name" value="P-loop_NTPase"/>
</dbReference>
<dbReference type="SUPFAM" id="SSF52540">
    <property type="entry name" value="P-loop containing nucleoside triphosphate hydrolases"/>
    <property type="match status" value="1"/>
</dbReference>
<keyword evidence="2" id="KW-1185">Reference proteome</keyword>
<name>A0A9E6XXU8_9ACTN</name>
<dbReference type="KEGG" id="sbae:DSM104329_02880"/>
<organism evidence="1 2">
    <name type="scientific">Capillimicrobium parvum</name>
    <dbReference type="NCBI Taxonomy" id="2884022"/>
    <lineage>
        <taxon>Bacteria</taxon>
        <taxon>Bacillati</taxon>
        <taxon>Actinomycetota</taxon>
        <taxon>Thermoleophilia</taxon>
        <taxon>Solirubrobacterales</taxon>
        <taxon>Capillimicrobiaceae</taxon>
        <taxon>Capillimicrobium</taxon>
    </lineage>
</organism>
<dbReference type="Gene3D" id="3.40.50.300">
    <property type="entry name" value="P-loop containing nucleotide triphosphate hydrolases"/>
    <property type="match status" value="1"/>
</dbReference>
<protein>
    <submittedName>
        <fullName evidence="1">Uncharacterized protein</fullName>
    </submittedName>
</protein>
<proteinExistence type="predicted"/>
<evidence type="ECO:0000313" key="1">
    <source>
        <dbReference type="EMBL" id="UGS36474.1"/>
    </source>
</evidence>
<dbReference type="RefSeq" id="WP_259316143.1">
    <property type="nucleotide sequence ID" value="NZ_CP087164.1"/>
</dbReference>
<reference evidence="1" key="1">
    <citation type="journal article" date="2022" name="Int. J. Syst. Evol. Microbiol.">
        <title>Pseudomonas aegrilactucae sp. nov. and Pseudomonas morbosilactucae sp. nov., pathogens causing bacterial rot of lettuce in Japan.</title>
        <authorList>
            <person name="Sawada H."/>
            <person name="Fujikawa T."/>
            <person name="Satou M."/>
        </authorList>
    </citation>
    <scope>NUCLEOTIDE SEQUENCE</scope>
    <source>
        <strain evidence="1">0166_1</strain>
    </source>
</reference>
<dbReference type="Proteomes" id="UP001162834">
    <property type="component" value="Chromosome"/>
</dbReference>
<sequence>MLVVVITGPPGAGKSAVLTALSDALSDHDIAHAAVEVESVVWTHPALSDEQWLRHVRVHCELLRDAGHRLLLLAQTLETDDDVAGLLAAVGADQVFLARLEANPATLAARITEREPASWSGLQALVQHAQALATSMPDLAGVDLVLSTDGQRPEAVAERILAAVPRLAGGEHRGRLGA</sequence>
<dbReference type="AlphaFoldDB" id="A0A9E6XXU8"/>
<evidence type="ECO:0000313" key="2">
    <source>
        <dbReference type="Proteomes" id="UP001162834"/>
    </source>
</evidence>
<gene>
    <name evidence="1" type="ORF">DSM104329_02880</name>
</gene>